<dbReference type="SMART" id="SM01017">
    <property type="entry name" value="Arrestin_C"/>
    <property type="match status" value="1"/>
</dbReference>
<proteinExistence type="predicted"/>
<sequence>MSTKKSMRSIMARITGQHRPRLTIRPDYDYVFVSGSGEDAKGQYLRGKLSLFIPEGQNITSVQLKLTSRMWLGLARELTVTIRDHKVDAEEAVKWQRGESTVHQWKPFNVNDKIGEPFKNGKNFEWAFELFIRGDQEESFKGCTRCSITYLLEAWTVDGNSSNSFKTFSPIRIIRTPGFSSYELMDPTTVQGKWSEKAEYNVSIRHRAIALGGLIPIEAHLAPLDPAAKITQARFFLREKHDVANEPDVEEPGYEGQRIVTEWPLELSDEPQQRWQQCLHLPIAVRNCSPDFSVCGVSISHSLHFEATITNNGVTTEEEISMPIHLFISPELPVNGWGVFVRDHVIAAKEVKSLLAEGISVPPKYCKGDFVVEDHEVPPPAYSEA</sequence>
<evidence type="ECO:0000313" key="2">
    <source>
        <dbReference type="Proteomes" id="UP000760494"/>
    </source>
</evidence>
<dbReference type="InterPro" id="IPR014752">
    <property type="entry name" value="Arrestin-like_C"/>
</dbReference>
<comment type="caution">
    <text evidence="1">The sequence shown here is derived from an EMBL/GenBank/DDBJ whole genome shotgun (WGS) entry which is preliminary data.</text>
</comment>
<gene>
    <name evidence="1" type="ORF">C2S_11313</name>
</gene>
<dbReference type="Proteomes" id="UP000760494">
    <property type="component" value="Unassembled WGS sequence"/>
</dbReference>
<dbReference type="EMBL" id="CABFJX010000397">
    <property type="protein sequence ID" value="VTT79524.1"/>
    <property type="molecule type" value="Genomic_DNA"/>
</dbReference>
<evidence type="ECO:0000313" key="1">
    <source>
        <dbReference type="EMBL" id="VTT79524.1"/>
    </source>
</evidence>
<dbReference type="Gene3D" id="2.60.40.640">
    <property type="match status" value="1"/>
</dbReference>
<dbReference type="AlphaFoldDB" id="A0A5Q3GCU5"/>
<organism evidence="1 2">
    <name type="scientific">Fusarium fujikuroi</name>
    <name type="common">Bakanae and foot rot disease fungus</name>
    <name type="synonym">Gibberella fujikuroi</name>
    <dbReference type="NCBI Taxonomy" id="5127"/>
    <lineage>
        <taxon>Eukaryota</taxon>
        <taxon>Fungi</taxon>
        <taxon>Dikarya</taxon>
        <taxon>Ascomycota</taxon>
        <taxon>Pezizomycotina</taxon>
        <taxon>Sordariomycetes</taxon>
        <taxon>Hypocreomycetidae</taxon>
        <taxon>Hypocreales</taxon>
        <taxon>Nectriaceae</taxon>
        <taxon>Fusarium</taxon>
        <taxon>Fusarium fujikuroi species complex</taxon>
    </lineage>
</organism>
<protein>
    <submittedName>
        <fullName evidence="1">Uncharacterized protein</fullName>
    </submittedName>
</protein>
<name>A0A5Q3GCU5_FUSFU</name>
<dbReference type="Pfam" id="PF02752">
    <property type="entry name" value="Arrestin_C"/>
    <property type="match status" value="1"/>
</dbReference>
<dbReference type="InterPro" id="IPR011022">
    <property type="entry name" value="Arrestin_C-like"/>
</dbReference>
<reference evidence="1" key="1">
    <citation type="submission" date="2019-05" db="EMBL/GenBank/DDBJ databases">
        <authorList>
            <person name="Piombo E."/>
        </authorList>
    </citation>
    <scope>NUCLEOTIDE SEQUENCE</scope>
    <source>
        <strain evidence="1">C2S</strain>
    </source>
</reference>
<accession>A0A5Q3GCU5</accession>